<reference evidence="9" key="2">
    <citation type="submission" date="2025-09" db="UniProtKB">
        <authorList>
            <consortium name="Ensembl"/>
        </authorList>
    </citation>
    <scope>IDENTIFICATION</scope>
</reference>
<protein>
    <recommendedName>
        <fullName evidence="8">LRRC8 pannexin-like TM region domain-containing protein</fullName>
    </recommendedName>
</protein>
<evidence type="ECO:0000256" key="3">
    <source>
        <dbReference type="ARBA" id="ARBA00022692"/>
    </source>
</evidence>
<sequence length="60" mass="7165">MITLTELKYLADAQSSYHILKPWWDVFWYYLTMIMLLIKVGGTCPITRILWCHQSLLDTE</sequence>
<dbReference type="AlphaFoldDB" id="A0A8C9FB17"/>
<keyword evidence="10" id="KW-1185">Reference proteome</keyword>
<evidence type="ECO:0000313" key="9">
    <source>
        <dbReference type="Ensembl" id="ENSPSTP00000011115.1"/>
    </source>
</evidence>
<dbReference type="GO" id="GO:0005886">
    <property type="term" value="C:plasma membrane"/>
    <property type="evidence" value="ECO:0007669"/>
    <property type="project" value="UniProtKB-SubCell"/>
</dbReference>
<organism evidence="9 10">
    <name type="scientific">Pavo cristatus</name>
    <name type="common">Indian peafowl</name>
    <name type="synonym">Blue peafowl</name>
    <dbReference type="NCBI Taxonomy" id="9049"/>
    <lineage>
        <taxon>Eukaryota</taxon>
        <taxon>Metazoa</taxon>
        <taxon>Chordata</taxon>
        <taxon>Craniata</taxon>
        <taxon>Vertebrata</taxon>
        <taxon>Euteleostomi</taxon>
        <taxon>Archelosauria</taxon>
        <taxon>Archosauria</taxon>
        <taxon>Dinosauria</taxon>
        <taxon>Saurischia</taxon>
        <taxon>Theropoda</taxon>
        <taxon>Coelurosauria</taxon>
        <taxon>Aves</taxon>
        <taxon>Neognathae</taxon>
        <taxon>Galloanserae</taxon>
        <taxon>Galliformes</taxon>
        <taxon>Phasianidae</taxon>
        <taxon>Phasianinae</taxon>
        <taxon>Pavo</taxon>
    </lineage>
</organism>
<evidence type="ECO:0000259" key="8">
    <source>
        <dbReference type="Pfam" id="PF12534"/>
    </source>
</evidence>
<keyword evidence="6" id="KW-1015">Disulfide bond</keyword>
<evidence type="ECO:0000256" key="1">
    <source>
        <dbReference type="ARBA" id="ARBA00004236"/>
    </source>
</evidence>
<feature type="domain" description="LRRC8 pannexin-like TM region" evidence="8">
    <location>
        <begin position="1"/>
        <end position="44"/>
    </location>
</feature>
<reference evidence="9" key="1">
    <citation type="submission" date="2025-08" db="UniProtKB">
        <authorList>
            <consortium name="Ensembl"/>
        </authorList>
    </citation>
    <scope>IDENTIFICATION</scope>
</reference>
<dbReference type="Ensembl" id="ENSPSTT00000011672.1">
    <property type="protein sequence ID" value="ENSPSTP00000011115.1"/>
    <property type="gene ID" value="ENSPSTG00000007828.1"/>
</dbReference>
<keyword evidence="3 7" id="KW-0812">Transmembrane</keyword>
<keyword evidence="5 7" id="KW-0472">Membrane</keyword>
<keyword evidence="2" id="KW-1003">Cell membrane</keyword>
<evidence type="ECO:0000256" key="2">
    <source>
        <dbReference type="ARBA" id="ARBA00022475"/>
    </source>
</evidence>
<keyword evidence="4 7" id="KW-1133">Transmembrane helix</keyword>
<dbReference type="Pfam" id="PF12534">
    <property type="entry name" value="Pannexin_like"/>
    <property type="match status" value="1"/>
</dbReference>
<evidence type="ECO:0000256" key="5">
    <source>
        <dbReference type="ARBA" id="ARBA00023136"/>
    </source>
</evidence>
<proteinExistence type="predicted"/>
<dbReference type="InterPro" id="IPR021040">
    <property type="entry name" value="LRRC8_Pannexin-like"/>
</dbReference>
<evidence type="ECO:0000256" key="6">
    <source>
        <dbReference type="ARBA" id="ARBA00023157"/>
    </source>
</evidence>
<comment type="subcellular location">
    <subcellularLocation>
        <location evidence="1">Cell membrane</location>
    </subcellularLocation>
</comment>
<accession>A0A8C9FB17</accession>
<evidence type="ECO:0000256" key="4">
    <source>
        <dbReference type="ARBA" id="ARBA00022989"/>
    </source>
</evidence>
<dbReference type="Proteomes" id="UP000694428">
    <property type="component" value="Unplaced"/>
</dbReference>
<feature type="transmembrane region" description="Helical" evidence="7">
    <location>
        <begin position="27"/>
        <end position="51"/>
    </location>
</feature>
<evidence type="ECO:0000256" key="7">
    <source>
        <dbReference type="SAM" id="Phobius"/>
    </source>
</evidence>
<name>A0A8C9FB17_PAVCR</name>
<evidence type="ECO:0000313" key="10">
    <source>
        <dbReference type="Proteomes" id="UP000694428"/>
    </source>
</evidence>